<feature type="compositionally biased region" description="Polar residues" evidence="1">
    <location>
        <begin position="193"/>
        <end position="202"/>
    </location>
</feature>
<feature type="region of interest" description="Disordered" evidence="1">
    <location>
        <begin position="18"/>
        <end position="101"/>
    </location>
</feature>
<dbReference type="EMBL" id="CM026424">
    <property type="protein sequence ID" value="KAG0581241.1"/>
    <property type="molecule type" value="Genomic_DNA"/>
</dbReference>
<dbReference type="Gene3D" id="1.25.40.10">
    <property type="entry name" value="Tetratricopeptide repeat domain"/>
    <property type="match status" value="1"/>
</dbReference>
<accession>A0A8T0IEC5</accession>
<reference evidence="2" key="1">
    <citation type="submission" date="2020-06" db="EMBL/GenBank/DDBJ databases">
        <title>WGS assembly of Ceratodon purpureus strain R40.</title>
        <authorList>
            <person name="Carey S.B."/>
            <person name="Jenkins J."/>
            <person name="Shu S."/>
            <person name="Lovell J.T."/>
            <person name="Sreedasyam A."/>
            <person name="Maumus F."/>
            <person name="Tiley G.P."/>
            <person name="Fernandez-Pozo N."/>
            <person name="Barry K."/>
            <person name="Chen C."/>
            <person name="Wang M."/>
            <person name="Lipzen A."/>
            <person name="Daum C."/>
            <person name="Saski C.A."/>
            <person name="Payton A.C."/>
            <person name="Mcbreen J.C."/>
            <person name="Conrad R.E."/>
            <person name="Kollar L.M."/>
            <person name="Olsson S."/>
            <person name="Huttunen S."/>
            <person name="Landis J.B."/>
            <person name="Wickett N.J."/>
            <person name="Johnson M.G."/>
            <person name="Rensing S.A."/>
            <person name="Grimwood J."/>
            <person name="Schmutz J."/>
            <person name="Mcdaniel S.F."/>
        </authorList>
    </citation>
    <scope>NUCLEOTIDE SEQUENCE</scope>
    <source>
        <strain evidence="2">R40</strain>
    </source>
</reference>
<dbReference type="SUPFAM" id="SSF48452">
    <property type="entry name" value="TPR-like"/>
    <property type="match status" value="1"/>
</dbReference>
<dbReference type="Pfam" id="PF13181">
    <property type="entry name" value="TPR_8"/>
    <property type="match status" value="1"/>
</dbReference>
<feature type="region of interest" description="Disordered" evidence="1">
    <location>
        <begin position="233"/>
        <end position="308"/>
    </location>
</feature>
<evidence type="ECO:0000256" key="1">
    <source>
        <dbReference type="SAM" id="MobiDB-lite"/>
    </source>
</evidence>
<dbReference type="InterPro" id="IPR011990">
    <property type="entry name" value="TPR-like_helical_dom_sf"/>
</dbReference>
<sequence length="489" mass="50675">MKRTDNLQQAAVPLNNYQFDFGLPGMPKPSGSLKDQQKAQMKSTPQSSAGWSASPGGWGSSQSGSDQAFDFLGRSNGAGASNPNVGAQVRPQMGGNVSSTYDFLGKPAPMGGGGGGGYYGSKPQVGNVGGMNSFLSQTGAPAKGGVDLSGKSWGQTTASKLASAGIPGYKPSSKEDVFGDLLGGALGGKSSAPLKQQQTASSAGAYGMSNLQSAMPEVTKAQVQEKPAKPAPFSYTAMFKSPTPPAQKPAPKPQARGVDPFADISFSKPSNGPSTDPFDFGTKKQTAPPAPAPVSAARAPSSDPFGSSAGVDQFDSIFGTAPAAKTAQTHDGWGDAFGAAAETHSFADEGVTTELEGVGAAPPGVTGSAASQKGSTFYKEGQFPNAIKWFSWAVELLEKEKASKDSIIEVLTKRISCFKEIGEMKKAIADCTKACDLKPGCVELLMQRAHLYESCEKIKLGIADLREVLKIEPSHRLASQTVARLEKML</sequence>
<comment type="caution">
    <text evidence="2">The sequence shown here is derived from an EMBL/GenBank/DDBJ whole genome shotgun (WGS) entry which is preliminary data.</text>
</comment>
<dbReference type="SMART" id="SM00028">
    <property type="entry name" value="TPR"/>
    <property type="match status" value="3"/>
</dbReference>
<evidence type="ECO:0000313" key="2">
    <source>
        <dbReference type="EMBL" id="KAG0581241.1"/>
    </source>
</evidence>
<keyword evidence="3" id="KW-1185">Reference proteome</keyword>
<dbReference type="PANTHER" id="PTHR47697">
    <property type="entry name" value="OS03G0340700 PROTEIN"/>
    <property type="match status" value="1"/>
</dbReference>
<name>A0A8T0IEC5_CERPU</name>
<dbReference type="PANTHER" id="PTHR47697:SF1">
    <property type="entry name" value="OS03G0340700 PROTEIN"/>
    <property type="match status" value="1"/>
</dbReference>
<feature type="region of interest" description="Disordered" evidence="1">
    <location>
        <begin position="163"/>
        <end position="208"/>
    </location>
</feature>
<dbReference type="InterPro" id="IPR019734">
    <property type="entry name" value="TPR_rpt"/>
</dbReference>
<dbReference type="AlphaFoldDB" id="A0A8T0IEC5"/>
<feature type="compositionally biased region" description="Low complexity" evidence="1">
    <location>
        <begin position="293"/>
        <end position="304"/>
    </location>
</feature>
<dbReference type="Proteomes" id="UP000822688">
    <property type="component" value="Chromosome 4"/>
</dbReference>
<feature type="compositionally biased region" description="Low complexity" evidence="1">
    <location>
        <begin position="45"/>
        <end position="65"/>
    </location>
</feature>
<evidence type="ECO:0000313" key="3">
    <source>
        <dbReference type="Proteomes" id="UP000822688"/>
    </source>
</evidence>
<proteinExistence type="predicted"/>
<gene>
    <name evidence="2" type="ORF">KC19_4G235500</name>
</gene>
<feature type="compositionally biased region" description="Pro residues" evidence="1">
    <location>
        <begin position="242"/>
        <end position="252"/>
    </location>
</feature>
<protein>
    <submittedName>
        <fullName evidence="2">Uncharacterized protein</fullName>
    </submittedName>
</protein>
<organism evidence="2 3">
    <name type="scientific">Ceratodon purpureus</name>
    <name type="common">Fire moss</name>
    <name type="synonym">Dicranum purpureum</name>
    <dbReference type="NCBI Taxonomy" id="3225"/>
    <lineage>
        <taxon>Eukaryota</taxon>
        <taxon>Viridiplantae</taxon>
        <taxon>Streptophyta</taxon>
        <taxon>Embryophyta</taxon>
        <taxon>Bryophyta</taxon>
        <taxon>Bryophytina</taxon>
        <taxon>Bryopsida</taxon>
        <taxon>Dicranidae</taxon>
        <taxon>Pseudoditrichales</taxon>
        <taxon>Ditrichaceae</taxon>
        <taxon>Ceratodon</taxon>
    </lineage>
</organism>